<reference evidence="2 3" key="1">
    <citation type="submission" date="2023-10" db="EMBL/GenBank/DDBJ databases">
        <title>Complete genome sequence of a Sphingomonadaceae bacterium.</title>
        <authorList>
            <person name="Yan C."/>
        </authorList>
    </citation>
    <scope>NUCLEOTIDE SEQUENCE [LARGE SCALE GENOMIC DNA]</scope>
    <source>
        <strain evidence="2 3">SCSIO 66989</strain>
    </source>
</reference>
<dbReference type="AlphaFoldDB" id="A0AA97FCA8"/>
<dbReference type="KEGG" id="acoa:RB602_06900"/>
<evidence type="ECO:0000313" key="2">
    <source>
        <dbReference type="EMBL" id="WOE76435.1"/>
    </source>
</evidence>
<dbReference type="RefSeq" id="WP_317084128.1">
    <property type="nucleotide sequence ID" value="NZ_CP136594.1"/>
</dbReference>
<sequence>MSAISCALGIVFVLAIAALHISGFGEFTSQMNASNASDFLKDMFPILYIMPSLYLCALAIFGMLALAMPAMRKPICLILSVAVFSCGALALLLNEWIPVVVMGAGALLFLAAAFTTTAGQSEPR</sequence>
<protein>
    <submittedName>
        <fullName evidence="2">Uncharacterized protein</fullName>
    </submittedName>
</protein>
<feature type="transmembrane region" description="Helical" evidence="1">
    <location>
        <begin position="46"/>
        <end position="68"/>
    </location>
</feature>
<dbReference type="EMBL" id="CP136594">
    <property type="protein sequence ID" value="WOE76435.1"/>
    <property type="molecule type" value="Genomic_DNA"/>
</dbReference>
<evidence type="ECO:0000313" key="3">
    <source>
        <dbReference type="Proteomes" id="UP001302429"/>
    </source>
</evidence>
<keyword evidence="3" id="KW-1185">Reference proteome</keyword>
<name>A0AA97FCA8_9SPHN</name>
<keyword evidence="1" id="KW-0812">Transmembrane</keyword>
<organism evidence="2 3">
    <name type="scientific">Alterisphingorhabdus coralli</name>
    <dbReference type="NCBI Taxonomy" id="3071408"/>
    <lineage>
        <taxon>Bacteria</taxon>
        <taxon>Pseudomonadati</taxon>
        <taxon>Pseudomonadota</taxon>
        <taxon>Alphaproteobacteria</taxon>
        <taxon>Sphingomonadales</taxon>
        <taxon>Sphingomonadaceae</taxon>
        <taxon>Alterisphingorhabdus (ex Yan et al. 2024)</taxon>
    </lineage>
</organism>
<gene>
    <name evidence="2" type="ORF">RB602_06900</name>
</gene>
<feature type="transmembrane region" description="Helical" evidence="1">
    <location>
        <begin position="75"/>
        <end position="93"/>
    </location>
</feature>
<proteinExistence type="predicted"/>
<accession>A0AA97FCA8</accession>
<keyword evidence="1" id="KW-0472">Membrane</keyword>
<dbReference type="Proteomes" id="UP001302429">
    <property type="component" value="Chromosome"/>
</dbReference>
<evidence type="ECO:0000256" key="1">
    <source>
        <dbReference type="SAM" id="Phobius"/>
    </source>
</evidence>
<keyword evidence="1" id="KW-1133">Transmembrane helix</keyword>
<feature type="transmembrane region" description="Helical" evidence="1">
    <location>
        <begin position="99"/>
        <end position="119"/>
    </location>
</feature>